<proteinExistence type="inferred from homology"/>
<feature type="non-terminal residue" evidence="10">
    <location>
        <position position="349"/>
    </location>
</feature>
<comment type="caution">
    <text evidence="10">The sequence shown here is derived from an EMBL/GenBank/DDBJ whole genome shotgun (WGS) entry which is preliminary data.</text>
</comment>
<evidence type="ECO:0000256" key="6">
    <source>
        <dbReference type="ARBA" id="ARBA00023128"/>
    </source>
</evidence>
<dbReference type="EMBL" id="LWCA01000339">
    <property type="protein sequence ID" value="OAF69077.1"/>
    <property type="molecule type" value="Genomic_DNA"/>
</dbReference>
<keyword evidence="3 9" id="KW-0812">Transmembrane</keyword>
<feature type="coiled-coil region" evidence="8">
    <location>
        <begin position="96"/>
        <end position="123"/>
    </location>
</feature>
<comment type="similarity">
    <text evidence="2">Belongs to the mitoguardin family.</text>
</comment>
<keyword evidence="11" id="KW-1185">Reference proteome</keyword>
<dbReference type="InterPro" id="IPR019392">
    <property type="entry name" value="Miga"/>
</dbReference>
<dbReference type="Proteomes" id="UP000078046">
    <property type="component" value="Unassembled WGS sequence"/>
</dbReference>
<dbReference type="GO" id="GO:0005741">
    <property type="term" value="C:mitochondrial outer membrane"/>
    <property type="evidence" value="ECO:0007669"/>
    <property type="project" value="UniProtKB-SubCell"/>
</dbReference>
<keyword evidence="7 9" id="KW-0472">Membrane</keyword>
<organism evidence="10 11">
    <name type="scientific">Intoshia linei</name>
    <dbReference type="NCBI Taxonomy" id="1819745"/>
    <lineage>
        <taxon>Eukaryota</taxon>
        <taxon>Metazoa</taxon>
        <taxon>Spiralia</taxon>
        <taxon>Lophotrochozoa</taxon>
        <taxon>Mesozoa</taxon>
        <taxon>Orthonectida</taxon>
        <taxon>Rhopaluridae</taxon>
        <taxon>Intoshia</taxon>
    </lineage>
</organism>
<comment type="subcellular location">
    <subcellularLocation>
        <location evidence="1">Mitochondrion outer membrane</location>
    </subcellularLocation>
</comment>
<evidence type="ECO:0000256" key="5">
    <source>
        <dbReference type="ARBA" id="ARBA00022989"/>
    </source>
</evidence>
<keyword evidence="4" id="KW-1000">Mitochondrion outer membrane</keyword>
<dbReference type="PANTHER" id="PTHR21508:SF5">
    <property type="entry name" value="MITOGUARDIN"/>
    <property type="match status" value="1"/>
</dbReference>
<gene>
    <name evidence="10" type="ORF">A3Q56_03170</name>
</gene>
<evidence type="ECO:0000313" key="11">
    <source>
        <dbReference type="Proteomes" id="UP000078046"/>
    </source>
</evidence>
<sequence>MMKTAKTIIIVGSGISILLLTYSISQLRKKYKKRKYLNNHDNDSEITLVSRKKKNTIRIISPCSSIYAESSEDEIFEIDTARKLYNKGLDSLRTCLSLWEKSIELYERRKNDENNKYADMRIRLHQLYSNSKRLLKLAYSSQTLNVAIDAASNYTLRSDREITESNASFMTALESPDLDDFDTIETSSFLYNEGIKAVSCSLVGCRVLRTELVGCSSDLDFLAKLYCIRNSFDTILRSHEKREFVQTKCIHILKKILEFNDIDSKGFMECLQKLQDYTEINLDSVMEEYRDRGISVYNFYDIVIDYILLDALQELESPSSSMVGIVRNRWISQRFKQMTISSAIWGVLK</sequence>
<evidence type="ECO:0000256" key="8">
    <source>
        <dbReference type="SAM" id="Coils"/>
    </source>
</evidence>
<keyword evidence="5 9" id="KW-1133">Transmembrane helix</keyword>
<evidence type="ECO:0000256" key="4">
    <source>
        <dbReference type="ARBA" id="ARBA00022787"/>
    </source>
</evidence>
<feature type="transmembrane region" description="Helical" evidence="9">
    <location>
        <begin position="6"/>
        <end position="25"/>
    </location>
</feature>
<dbReference type="OrthoDB" id="8880065at2759"/>
<dbReference type="Pfam" id="PF10265">
    <property type="entry name" value="Miga"/>
    <property type="match status" value="1"/>
</dbReference>
<keyword evidence="8" id="KW-0175">Coiled coil</keyword>
<keyword evidence="6" id="KW-0496">Mitochondrion</keyword>
<dbReference type="PANTHER" id="PTHR21508">
    <property type="entry name" value="MITOGUARDIN"/>
    <property type="match status" value="1"/>
</dbReference>
<dbReference type="GO" id="GO:0008053">
    <property type="term" value="P:mitochondrial fusion"/>
    <property type="evidence" value="ECO:0007669"/>
    <property type="project" value="InterPro"/>
</dbReference>
<accession>A0A177B457</accession>
<evidence type="ECO:0000313" key="10">
    <source>
        <dbReference type="EMBL" id="OAF69077.1"/>
    </source>
</evidence>
<dbReference type="AlphaFoldDB" id="A0A177B457"/>
<evidence type="ECO:0000256" key="2">
    <source>
        <dbReference type="ARBA" id="ARBA00008969"/>
    </source>
</evidence>
<name>A0A177B457_9BILA</name>
<evidence type="ECO:0000256" key="1">
    <source>
        <dbReference type="ARBA" id="ARBA00004294"/>
    </source>
</evidence>
<reference evidence="10 11" key="1">
    <citation type="submission" date="2016-04" db="EMBL/GenBank/DDBJ databases">
        <title>The genome of Intoshia linei affirms orthonectids as highly simplified spiralians.</title>
        <authorList>
            <person name="Mikhailov K.V."/>
            <person name="Slusarev G.S."/>
            <person name="Nikitin M.A."/>
            <person name="Logacheva M.D."/>
            <person name="Penin A."/>
            <person name="Aleoshin V."/>
            <person name="Panchin Y.V."/>
        </authorList>
    </citation>
    <scope>NUCLEOTIDE SEQUENCE [LARGE SCALE GENOMIC DNA]</scope>
    <source>
        <strain evidence="10">Intl2013</strain>
        <tissue evidence="10">Whole animal</tissue>
    </source>
</reference>
<evidence type="ECO:0000256" key="9">
    <source>
        <dbReference type="SAM" id="Phobius"/>
    </source>
</evidence>
<protein>
    <submittedName>
        <fullName evidence="10">Uncharacterized protein</fullName>
    </submittedName>
</protein>
<evidence type="ECO:0000256" key="3">
    <source>
        <dbReference type="ARBA" id="ARBA00022692"/>
    </source>
</evidence>
<evidence type="ECO:0000256" key="7">
    <source>
        <dbReference type="ARBA" id="ARBA00023136"/>
    </source>
</evidence>